<keyword evidence="3" id="KW-1185">Reference proteome</keyword>
<organism evidence="2 3">
    <name type="scientific">Cryobacterium algoricola</name>
    <dbReference type="NCBI Taxonomy" id="1259183"/>
    <lineage>
        <taxon>Bacteria</taxon>
        <taxon>Bacillati</taxon>
        <taxon>Actinomycetota</taxon>
        <taxon>Actinomycetes</taxon>
        <taxon>Micrococcales</taxon>
        <taxon>Microbacteriaceae</taxon>
        <taxon>Cryobacterium</taxon>
    </lineage>
</organism>
<protein>
    <submittedName>
        <fullName evidence="2">DUF935 family protein</fullName>
    </submittedName>
</protein>
<gene>
    <name evidence="2" type="ORF">E3O44_12620</name>
</gene>
<feature type="region of interest" description="Disordered" evidence="1">
    <location>
        <begin position="392"/>
        <end position="425"/>
    </location>
</feature>
<comment type="caution">
    <text evidence="2">The sequence shown here is derived from an EMBL/GenBank/DDBJ whole genome shotgun (WGS) entry which is preliminary data.</text>
</comment>
<dbReference type="Proteomes" id="UP000297608">
    <property type="component" value="Unassembled WGS sequence"/>
</dbReference>
<evidence type="ECO:0000313" key="3">
    <source>
        <dbReference type="Proteomes" id="UP000297608"/>
    </source>
</evidence>
<dbReference type="Pfam" id="PF06074">
    <property type="entry name" value="Portal_Mu"/>
    <property type="match status" value="1"/>
</dbReference>
<name>A0ABY2IAH3_9MICO</name>
<proteinExistence type="predicted"/>
<reference evidence="2 3" key="1">
    <citation type="submission" date="2019-03" db="EMBL/GenBank/DDBJ databases">
        <title>Genomics of glacier-inhabiting Cryobacterium strains.</title>
        <authorList>
            <person name="Liu Q."/>
            <person name="Xin Y.-H."/>
        </authorList>
    </citation>
    <scope>NUCLEOTIDE SEQUENCE [LARGE SCALE GENOMIC DNA]</scope>
    <source>
        <strain evidence="2 3">MDB2-B</strain>
    </source>
</reference>
<accession>A0ABY2IAH3</accession>
<dbReference type="EMBL" id="SOFG01000016">
    <property type="protein sequence ID" value="TFB85839.1"/>
    <property type="molecule type" value="Genomic_DNA"/>
</dbReference>
<dbReference type="InterPro" id="IPR009279">
    <property type="entry name" value="Portal_Mu"/>
</dbReference>
<evidence type="ECO:0000313" key="2">
    <source>
        <dbReference type="EMBL" id="TFB85839.1"/>
    </source>
</evidence>
<sequence length="449" mass="49580">MASKTKNSNQRISPEIGDTGVQIFNGIITGEEYNPDLSGKRGIKIWNEMRDGDASVKASLKAINEPIKALPWFITPASNEQVDLDAAELAERVIFTVLRFKTSLGEILTCLPFGHSVQEKVLGVVELDGVERVVFTKLSFRKQISISSWETLEHTPGITQITSGGKFKSIPLENLVVYTNEQEGDNYAGKSILRPAYKHWFYKDKIYQIDAIGSERQSLGVVKIKHPKNATPKELNAAHDAARNLRANEEAFIDEPDGWDINFMDMQAKTLKDNEPSINHHDRQIAKNVLATFMDLGATSGSGSRAVGGTQMQLFEMAVQSVADTIADTFNQYVMKDLIDLNFNVTDYPKLTPGRVTKENLPEIAAAFKVFVDAGAITPTEEDEAHIRNLIRFPDMPDGGQAEKTSVKKTTPKKQPGDNGDTTNEALTKAKQAHAELTRVLYGDATRAA</sequence>
<evidence type="ECO:0000256" key="1">
    <source>
        <dbReference type="SAM" id="MobiDB-lite"/>
    </source>
</evidence>
<dbReference type="RefSeq" id="WP_134535133.1">
    <property type="nucleotide sequence ID" value="NZ_SOFG01000016.1"/>
</dbReference>